<comment type="caution">
    <text evidence="5">The sequence shown here is derived from an EMBL/GenBank/DDBJ whole genome shotgun (WGS) entry which is preliminary data.</text>
</comment>
<evidence type="ECO:0000256" key="2">
    <source>
        <dbReference type="ARBA" id="ARBA00023163"/>
    </source>
</evidence>
<dbReference type="InterPro" id="IPR027383">
    <property type="entry name" value="Znf_put"/>
</dbReference>
<dbReference type="Pfam" id="PF13490">
    <property type="entry name" value="zf-HC2"/>
    <property type="match status" value="1"/>
</dbReference>
<evidence type="ECO:0000259" key="4">
    <source>
        <dbReference type="Pfam" id="PF13490"/>
    </source>
</evidence>
<feature type="domain" description="Putative zinc-finger" evidence="4">
    <location>
        <begin position="16"/>
        <end position="37"/>
    </location>
</feature>
<keyword evidence="3" id="KW-0812">Transmembrane</keyword>
<protein>
    <submittedName>
        <fullName evidence="5">Zf-HC2 domain-containing protein</fullName>
    </submittedName>
</protein>
<accession>A0ABS9TN82</accession>
<keyword evidence="6" id="KW-1185">Reference proteome</keyword>
<evidence type="ECO:0000313" key="5">
    <source>
        <dbReference type="EMBL" id="MCH6170002.1"/>
    </source>
</evidence>
<evidence type="ECO:0000256" key="3">
    <source>
        <dbReference type="SAM" id="Phobius"/>
    </source>
</evidence>
<dbReference type="RefSeq" id="WP_241040753.1">
    <property type="nucleotide sequence ID" value="NZ_BAAAJF010000032.1"/>
</dbReference>
<keyword evidence="2" id="KW-0804">Transcription</keyword>
<sequence length="234" mass="24423">MRLSDNHADIDGYVIGALDPAKVRVVEEHLARCPGCREEVRSLREVQRLLASVPMEAMLDGPPDDADLLLQRTLREVRTEETGTTARRTKWAAAAAAVVAVAALCVGVLVGWTTADSQQMASSAVPSPTPMRPGTRFVTAQDPGTGARLTVRLVPAPGWVRLNAAVSGIPAGQACHLVVIGRNGDRETAGGWLVSAKAATMGVTLDGAALMDPAKVSMVVVESTNGSPLVSADV</sequence>
<name>A0ABS9TN82_9PSEU</name>
<feature type="transmembrane region" description="Helical" evidence="3">
    <location>
        <begin position="91"/>
        <end position="112"/>
    </location>
</feature>
<dbReference type="Proteomes" id="UP001299970">
    <property type="component" value="Unassembled WGS sequence"/>
</dbReference>
<keyword evidence="3" id="KW-1133">Transmembrane helix</keyword>
<keyword evidence="1" id="KW-0805">Transcription regulation</keyword>
<keyword evidence="3" id="KW-0472">Membrane</keyword>
<reference evidence="5 6" key="1">
    <citation type="submission" date="2022-03" db="EMBL/GenBank/DDBJ databases">
        <title>Pseudonocardia alaer sp. nov., a novel actinomycete isolated from reed forest soil.</title>
        <authorList>
            <person name="Wang L."/>
        </authorList>
    </citation>
    <scope>NUCLEOTIDE SEQUENCE [LARGE SCALE GENOMIC DNA]</scope>
    <source>
        <strain evidence="5 6">Y-16303</strain>
    </source>
</reference>
<gene>
    <name evidence="5" type="ORF">MMF94_30245</name>
</gene>
<organism evidence="5 6">
    <name type="scientific">Pseudonocardia alaniniphila</name>
    <dbReference type="NCBI Taxonomy" id="75291"/>
    <lineage>
        <taxon>Bacteria</taxon>
        <taxon>Bacillati</taxon>
        <taxon>Actinomycetota</taxon>
        <taxon>Actinomycetes</taxon>
        <taxon>Pseudonocardiales</taxon>
        <taxon>Pseudonocardiaceae</taxon>
        <taxon>Pseudonocardia</taxon>
    </lineage>
</organism>
<dbReference type="InterPro" id="IPR041916">
    <property type="entry name" value="Anti_sigma_zinc_sf"/>
</dbReference>
<evidence type="ECO:0000256" key="1">
    <source>
        <dbReference type="ARBA" id="ARBA00023015"/>
    </source>
</evidence>
<proteinExistence type="predicted"/>
<evidence type="ECO:0000313" key="6">
    <source>
        <dbReference type="Proteomes" id="UP001299970"/>
    </source>
</evidence>
<dbReference type="Gene3D" id="1.10.10.1320">
    <property type="entry name" value="Anti-sigma factor, zinc-finger domain"/>
    <property type="match status" value="1"/>
</dbReference>
<dbReference type="EMBL" id="JAKXMK010000029">
    <property type="protein sequence ID" value="MCH6170002.1"/>
    <property type="molecule type" value="Genomic_DNA"/>
</dbReference>